<sequence>MLTSVGEWSAVANGMQPTWEPRSRTIAKLIRATDSVLDIGAGNQKLARFIPPMCRYIPVDCVADLPGTFVVDFNKEFRLPDTDFNVVVCAGFLEYVDDVPAFFRELARHAPGRQIIFTYMFGDDKKSRTEMKVHNDYQSSDELLAAVGASLSYADEFAYDRRTGIYNATLSSGQGNGPVNRHRITDILEKREPRIVRLFRRMGRSIRKRFPKAKSE</sequence>
<evidence type="ECO:0000313" key="1">
    <source>
        <dbReference type="EMBL" id="MBB4653027.1"/>
    </source>
</evidence>
<accession>A0ABR6L893</accession>
<protein>
    <submittedName>
        <fullName evidence="1">SAM-dependent methyltransferase</fullName>
    </submittedName>
</protein>
<dbReference type="RefSeq" id="WP_183264424.1">
    <property type="nucleotide sequence ID" value="NZ_BAAAVZ010000026.1"/>
</dbReference>
<dbReference type="GO" id="GO:0032259">
    <property type="term" value="P:methylation"/>
    <property type="evidence" value="ECO:0007669"/>
    <property type="project" value="UniProtKB-KW"/>
</dbReference>
<gene>
    <name evidence="1" type="ORF">GGQ99_004811</name>
</gene>
<keyword evidence="1" id="KW-0808">Transferase</keyword>
<reference evidence="1 2" key="1">
    <citation type="submission" date="2020-08" db="EMBL/GenBank/DDBJ databases">
        <title>Genomic Encyclopedia of Type Strains, Phase IV (KMG-IV): sequencing the most valuable type-strain genomes for metagenomic binning, comparative biology and taxonomic classification.</title>
        <authorList>
            <person name="Goeker M."/>
        </authorList>
    </citation>
    <scope>NUCLEOTIDE SEQUENCE [LARGE SCALE GENOMIC DNA]</scope>
    <source>
        <strain evidence="1 2">DSM 7050</strain>
    </source>
</reference>
<dbReference type="Pfam" id="PF13489">
    <property type="entry name" value="Methyltransf_23"/>
    <property type="match status" value="1"/>
</dbReference>
<dbReference type="Gene3D" id="3.40.50.150">
    <property type="entry name" value="Vaccinia Virus protein VP39"/>
    <property type="match status" value="1"/>
</dbReference>
<comment type="caution">
    <text evidence="1">The sequence shown here is derived from an EMBL/GenBank/DDBJ whole genome shotgun (WGS) entry which is preliminary data.</text>
</comment>
<name>A0ABR6L893_9HYPH</name>
<keyword evidence="1" id="KW-0489">Methyltransferase</keyword>
<dbReference type="GO" id="GO:0008168">
    <property type="term" value="F:methyltransferase activity"/>
    <property type="evidence" value="ECO:0007669"/>
    <property type="project" value="UniProtKB-KW"/>
</dbReference>
<evidence type="ECO:0000313" key="2">
    <source>
        <dbReference type="Proteomes" id="UP000539538"/>
    </source>
</evidence>
<keyword evidence="2" id="KW-1185">Reference proteome</keyword>
<dbReference type="InterPro" id="IPR029063">
    <property type="entry name" value="SAM-dependent_MTases_sf"/>
</dbReference>
<dbReference type="EMBL" id="JACHOT010000009">
    <property type="protein sequence ID" value="MBB4653027.1"/>
    <property type="molecule type" value="Genomic_DNA"/>
</dbReference>
<proteinExistence type="predicted"/>
<dbReference type="SUPFAM" id="SSF53335">
    <property type="entry name" value="S-adenosyl-L-methionine-dependent methyltransferases"/>
    <property type="match status" value="1"/>
</dbReference>
<organism evidence="1 2">
    <name type="scientific">Aminobacter niigataensis</name>
    <dbReference type="NCBI Taxonomy" id="83265"/>
    <lineage>
        <taxon>Bacteria</taxon>
        <taxon>Pseudomonadati</taxon>
        <taxon>Pseudomonadota</taxon>
        <taxon>Alphaproteobacteria</taxon>
        <taxon>Hyphomicrobiales</taxon>
        <taxon>Phyllobacteriaceae</taxon>
        <taxon>Aminobacter</taxon>
    </lineage>
</organism>
<dbReference type="Proteomes" id="UP000539538">
    <property type="component" value="Unassembled WGS sequence"/>
</dbReference>